<reference evidence="1 2" key="1">
    <citation type="journal article" date="2024" name="Plant Biotechnol. J.">
        <title>Dendrobium thyrsiflorum genome and its molecular insights into genes involved in important horticultural traits.</title>
        <authorList>
            <person name="Chen B."/>
            <person name="Wang J.Y."/>
            <person name="Zheng P.J."/>
            <person name="Li K.L."/>
            <person name="Liang Y.M."/>
            <person name="Chen X.F."/>
            <person name="Zhang C."/>
            <person name="Zhao X."/>
            <person name="He X."/>
            <person name="Zhang G.Q."/>
            <person name="Liu Z.J."/>
            <person name="Xu Q."/>
        </authorList>
    </citation>
    <scope>NUCLEOTIDE SEQUENCE [LARGE SCALE GENOMIC DNA]</scope>
    <source>
        <strain evidence="1">GZMU011</strain>
    </source>
</reference>
<proteinExistence type="predicted"/>
<organism evidence="1 2">
    <name type="scientific">Dendrobium thyrsiflorum</name>
    <name type="common">Pinecone-like raceme dendrobium</name>
    <name type="synonym">Orchid</name>
    <dbReference type="NCBI Taxonomy" id="117978"/>
    <lineage>
        <taxon>Eukaryota</taxon>
        <taxon>Viridiplantae</taxon>
        <taxon>Streptophyta</taxon>
        <taxon>Embryophyta</taxon>
        <taxon>Tracheophyta</taxon>
        <taxon>Spermatophyta</taxon>
        <taxon>Magnoliopsida</taxon>
        <taxon>Liliopsida</taxon>
        <taxon>Asparagales</taxon>
        <taxon>Orchidaceae</taxon>
        <taxon>Epidendroideae</taxon>
        <taxon>Malaxideae</taxon>
        <taxon>Dendrobiinae</taxon>
        <taxon>Dendrobium</taxon>
    </lineage>
</organism>
<protein>
    <submittedName>
        <fullName evidence="1">Uncharacterized protein</fullName>
    </submittedName>
</protein>
<comment type="caution">
    <text evidence="1">The sequence shown here is derived from an EMBL/GenBank/DDBJ whole genome shotgun (WGS) entry which is preliminary data.</text>
</comment>
<dbReference type="Proteomes" id="UP001552299">
    <property type="component" value="Unassembled WGS sequence"/>
</dbReference>
<dbReference type="EMBL" id="JANQDX010000018">
    <property type="protein sequence ID" value="KAL0905560.1"/>
    <property type="molecule type" value="Genomic_DNA"/>
</dbReference>
<evidence type="ECO:0000313" key="1">
    <source>
        <dbReference type="EMBL" id="KAL0905560.1"/>
    </source>
</evidence>
<keyword evidence="2" id="KW-1185">Reference proteome</keyword>
<dbReference type="AlphaFoldDB" id="A0ABD0U136"/>
<accession>A0ABD0U136</accession>
<evidence type="ECO:0000313" key="2">
    <source>
        <dbReference type="Proteomes" id="UP001552299"/>
    </source>
</evidence>
<gene>
    <name evidence="1" type="ORF">M5K25_023990</name>
</gene>
<name>A0ABD0U136_DENTH</name>
<sequence>MDANDITDNKDFFEDETEVIKLGSLYDLNPDLGVLVPLYMDTLIHPDPNLIKDIPLDFFLDDINLISKEADLTLNTLKLNSEDSDLIATPNNSDLILDDSDGDVNNLELEVSQTNLLLGLNPDSCDPKSLDLRVMTKPDLTENISINSKGINLTSNNSEPILEDEQPIIF</sequence>